<sequence length="405" mass="43449">MHQTNFLVREPLLDAQQRVVGYELCWQQPSVSAPAASSADALESLIGFVAEQVVDDDDGWRLRDKTLFLEAVPAMLSTDALYRLPPERTVLSIKAAELANPDTLSAVQGLRAGGVGILLRDADLARIGTRLPSIASYVEVRFSGADVGAQARTYAALKQSTVGMVARPVSNWADFDACAALGLNAFVGKLHLTPRPSRDTKGLNPAQTIIMQLMQMVRQNADLPQLEAVLKRDATLSYKLLRFINSAGFGAGREIQSLKQALTLLGYTPLYRWLTLLLATASTSGYSPVLLETAVVRGRLAELLGQGAMGKSEAENIFVAGMFSLLDRLLGISMEEVLANVQLTDDVVAALLTRSGKYGPYLALAEACELNSDLVASLAATLKLSPLDVNKAHLSALAWAQNVAA</sequence>
<dbReference type="Pfam" id="PF08668">
    <property type="entry name" value="HDOD"/>
    <property type="match status" value="1"/>
</dbReference>
<proteinExistence type="predicted"/>
<dbReference type="PIRSF" id="PIRSF003180">
    <property type="entry name" value="DiGMPpdiest_YuxH"/>
    <property type="match status" value="1"/>
</dbReference>
<dbReference type="PANTHER" id="PTHR33525:SF4">
    <property type="entry name" value="CYCLIC DI-GMP PHOSPHODIESTERASE CDGJ"/>
    <property type="match status" value="1"/>
</dbReference>
<dbReference type="PROSITE" id="PS51833">
    <property type="entry name" value="HDOD"/>
    <property type="match status" value="1"/>
</dbReference>
<dbReference type="Gene3D" id="1.10.3210.10">
    <property type="entry name" value="Hypothetical protein af1432"/>
    <property type="match status" value="1"/>
</dbReference>
<keyword evidence="3" id="KW-1185">Reference proteome</keyword>
<feature type="domain" description="HDOD" evidence="1">
    <location>
        <begin position="203"/>
        <end position="398"/>
    </location>
</feature>
<organism evidence="2 3">
    <name type="scientific">Duganella aceris</name>
    <dbReference type="NCBI Taxonomy" id="2703883"/>
    <lineage>
        <taxon>Bacteria</taxon>
        <taxon>Pseudomonadati</taxon>
        <taxon>Pseudomonadota</taxon>
        <taxon>Betaproteobacteria</taxon>
        <taxon>Burkholderiales</taxon>
        <taxon>Oxalobacteraceae</taxon>
        <taxon>Telluria group</taxon>
        <taxon>Duganella</taxon>
    </lineage>
</organism>
<dbReference type="Proteomes" id="UP000666369">
    <property type="component" value="Unassembled WGS sequence"/>
</dbReference>
<accession>A0ABX0FME7</accession>
<dbReference type="SUPFAM" id="SSF109604">
    <property type="entry name" value="HD-domain/PDEase-like"/>
    <property type="match status" value="1"/>
</dbReference>
<dbReference type="InterPro" id="IPR013976">
    <property type="entry name" value="HDOD"/>
</dbReference>
<dbReference type="InterPro" id="IPR035919">
    <property type="entry name" value="EAL_sf"/>
</dbReference>
<dbReference type="InterPro" id="IPR052340">
    <property type="entry name" value="RNase_Y/CdgJ"/>
</dbReference>
<reference evidence="3" key="1">
    <citation type="submission" date="2023-07" db="EMBL/GenBank/DDBJ databases">
        <title>Duganella aceri sp. nov., isolated from tree sap.</title>
        <authorList>
            <person name="Kim I.S."/>
        </authorList>
    </citation>
    <scope>NUCLEOTIDE SEQUENCE [LARGE SCALE GENOMIC DNA]</scope>
    <source>
        <strain evidence="3">SAP-35</strain>
    </source>
</reference>
<evidence type="ECO:0000313" key="3">
    <source>
        <dbReference type="Proteomes" id="UP000666369"/>
    </source>
</evidence>
<dbReference type="InterPro" id="IPR014408">
    <property type="entry name" value="dGMP_Pdiesterase_EAL/HD-GYP"/>
</dbReference>
<name>A0ABX0FME7_9BURK</name>
<evidence type="ECO:0000259" key="1">
    <source>
        <dbReference type="PROSITE" id="PS51833"/>
    </source>
</evidence>
<dbReference type="RefSeq" id="WP_166104673.1">
    <property type="nucleotide sequence ID" value="NZ_JAADJT010000006.1"/>
</dbReference>
<dbReference type="SUPFAM" id="SSF141868">
    <property type="entry name" value="EAL domain-like"/>
    <property type="match status" value="1"/>
</dbReference>
<gene>
    <name evidence="2" type="ORF">GW587_15505</name>
</gene>
<dbReference type="EMBL" id="JAADJT010000006">
    <property type="protein sequence ID" value="NGZ85658.1"/>
    <property type="molecule type" value="Genomic_DNA"/>
</dbReference>
<evidence type="ECO:0000313" key="2">
    <source>
        <dbReference type="EMBL" id="NGZ85658.1"/>
    </source>
</evidence>
<comment type="caution">
    <text evidence="2">The sequence shown here is derived from an EMBL/GenBank/DDBJ whole genome shotgun (WGS) entry which is preliminary data.</text>
</comment>
<dbReference type="PANTHER" id="PTHR33525">
    <property type="match status" value="1"/>
</dbReference>
<protein>
    <submittedName>
        <fullName evidence="2">HDOD domain-containing protein</fullName>
    </submittedName>
</protein>